<dbReference type="Proteomes" id="UP001140562">
    <property type="component" value="Unassembled WGS sequence"/>
</dbReference>
<dbReference type="AlphaFoldDB" id="A0A9W8X0Y7"/>
<name>A0A9W8X0Y7_9PLEO</name>
<dbReference type="OrthoDB" id="191139at2759"/>
<evidence type="ECO:0000313" key="5">
    <source>
        <dbReference type="Proteomes" id="UP001140562"/>
    </source>
</evidence>
<dbReference type="InterPro" id="IPR036770">
    <property type="entry name" value="Ankyrin_rpt-contain_sf"/>
</dbReference>
<evidence type="ECO:0000256" key="3">
    <source>
        <dbReference type="SAM" id="MobiDB-lite"/>
    </source>
</evidence>
<reference evidence="4" key="1">
    <citation type="submission" date="2022-10" db="EMBL/GenBank/DDBJ databases">
        <title>Tapping the CABI collections for fungal endophytes: first genome assemblies for Collariella, Neodidymelliopsis, Ascochyta clinopodiicola, Didymella pomorum, Didymosphaeria variabile, Neocosmospora piperis and Neocucurbitaria cava.</title>
        <authorList>
            <person name="Hill R."/>
        </authorList>
    </citation>
    <scope>NUCLEOTIDE SEQUENCE</scope>
    <source>
        <strain evidence="4">IMI 360193</strain>
    </source>
</reference>
<sequence length="676" mass="74367">MRVIDKSVERLVQTLHRLRGAIALVAKTCDKAGGEASNEALVFIRATLVTCDEPLKDASRLIQKLAVSDSDHAWGKFKLKIRSDWWQPDIDGYIKEIELLVGNLNTGIHCWTLDIAQAQSRIANDVYQRSPLRLWHELQRILREGNTRSALNPIVFDPPSSHNAGTSQLPDAAVPIATGLTDSHNDSGGDISAGGPENEDDEQAQFHFQVAKCMGDSDKITRVWATLNSHGDGTRLAKSVDKDGRTPLHLAAENDDVELGRVLVCFGADVDAEDNEPASVLDFAAANNHDNFVEFLLEEGANESQVAEKNQIRFKELRQVMEVQLAAEFCEKATREDHINIMQSVLGKVIGPKEPTVENLDGRVAVVTGGALGIGYEVSRALALAGVKVIMVNRKEEQGTDAIETIKKEKADAQIEWKQCDMGNLNEVKSVFTEIRNSLDRLDFLVLSAGINTNQYGTDHDGIDRHFGVNWLGHFYVCNQLWPLLRKTGTLGEKPAPRVVFEASEMHRTAPPNVHFASLEELNNPDIGPTQLYGRTKLAMILGAKYGLRDHVIKPNSDNIYALSVHPGAVNTAMQQQWKDAYPGITGVLLTNTMLAFGRNPEQGSYSALWALTDPSIEEKDLNGYYFADPGQPGKETAQASDPTLGAALWDLSTRLVKEKVGDDALLDWNEGGKKN</sequence>
<evidence type="ECO:0000256" key="2">
    <source>
        <dbReference type="PROSITE-ProRule" id="PRU00023"/>
    </source>
</evidence>
<dbReference type="PANTHER" id="PTHR43157">
    <property type="entry name" value="PHOSPHATIDYLINOSITOL-GLYCAN BIOSYNTHESIS CLASS F PROTEIN-RELATED"/>
    <property type="match status" value="1"/>
</dbReference>
<dbReference type="GO" id="GO:0016491">
    <property type="term" value="F:oxidoreductase activity"/>
    <property type="evidence" value="ECO:0007669"/>
    <property type="project" value="UniProtKB-KW"/>
</dbReference>
<dbReference type="SUPFAM" id="SSF51735">
    <property type="entry name" value="NAD(P)-binding Rossmann-fold domains"/>
    <property type="match status" value="1"/>
</dbReference>
<proteinExistence type="predicted"/>
<feature type="repeat" description="ANK" evidence="2">
    <location>
        <begin position="243"/>
        <end position="275"/>
    </location>
</feature>
<organism evidence="4 5">
    <name type="scientific">Didymella glomerata</name>
    <dbReference type="NCBI Taxonomy" id="749621"/>
    <lineage>
        <taxon>Eukaryota</taxon>
        <taxon>Fungi</taxon>
        <taxon>Dikarya</taxon>
        <taxon>Ascomycota</taxon>
        <taxon>Pezizomycotina</taxon>
        <taxon>Dothideomycetes</taxon>
        <taxon>Pleosporomycetidae</taxon>
        <taxon>Pleosporales</taxon>
        <taxon>Pleosporineae</taxon>
        <taxon>Didymellaceae</taxon>
        <taxon>Didymella</taxon>
    </lineage>
</organism>
<keyword evidence="5" id="KW-1185">Reference proteome</keyword>
<dbReference type="PRINTS" id="PR01415">
    <property type="entry name" value="ANKYRIN"/>
</dbReference>
<dbReference type="InterPro" id="IPR002110">
    <property type="entry name" value="Ankyrin_rpt"/>
</dbReference>
<dbReference type="Pfam" id="PF12796">
    <property type="entry name" value="Ank_2"/>
    <property type="match status" value="1"/>
</dbReference>
<accession>A0A9W8X0Y7</accession>
<dbReference type="InterPro" id="IPR002347">
    <property type="entry name" value="SDR_fam"/>
</dbReference>
<dbReference type="Gene3D" id="3.40.50.720">
    <property type="entry name" value="NAD(P)-binding Rossmann-like Domain"/>
    <property type="match status" value="1"/>
</dbReference>
<gene>
    <name evidence="4" type="ORF">N0V87_004153</name>
</gene>
<dbReference type="PANTHER" id="PTHR43157:SF31">
    <property type="entry name" value="PHOSPHATIDYLINOSITOL-GLYCAN BIOSYNTHESIS CLASS F PROTEIN"/>
    <property type="match status" value="1"/>
</dbReference>
<protein>
    <submittedName>
        <fullName evidence="4">Uncharacterized protein</fullName>
    </submittedName>
</protein>
<dbReference type="PROSITE" id="PS50088">
    <property type="entry name" value="ANK_REPEAT"/>
    <property type="match status" value="1"/>
</dbReference>
<dbReference type="Gene3D" id="1.25.40.20">
    <property type="entry name" value="Ankyrin repeat-containing domain"/>
    <property type="match status" value="1"/>
</dbReference>
<keyword evidence="2" id="KW-0040">ANK repeat</keyword>
<dbReference type="Pfam" id="PF00106">
    <property type="entry name" value="adh_short"/>
    <property type="match status" value="1"/>
</dbReference>
<dbReference type="PROSITE" id="PS50297">
    <property type="entry name" value="ANK_REP_REGION"/>
    <property type="match status" value="1"/>
</dbReference>
<dbReference type="EMBL" id="JAPEUV010000032">
    <property type="protein sequence ID" value="KAJ4338176.1"/>
    <property type="molecule type" value="Genomic_DNA"/>
</dbReference>
<evidence type="ECO:0000256" key="1">
    <source>
        <dbReference type="ARBA" id="ARBA00023002"/>
    </source>
</evidence>
<dbReference type="SUPFAM" id="SSF48403">
    <property type="entry name" value="Ankyrin repeat"/>
    <property type="match status" value="1"/>
</dbReference>
<feature type="region of interest" description="Disordered" evidence="3">
    <location>
        <begin position="178"/>
        <end position="201"/>
    </location>
</feature>
<evidence type="ECO:0000313" key="4">
    <source>
        <dbReference type="EMBL" id="KAJ4338176.1"/>
    </source>
</evidence>
<keyword evidence="1" id="KW-0560">Oxidoreductase</keyword>
<dbReference type="PRINTS" id="PR00081">
    <property type="entry name" value="GDHRDH"/>
</dbReference>
<dbReference type="SMART" id="SM00248">
    <property type="entry name" value="ANK"/>
    <property type="match status" value="2"/>
</dbReference>
<comment type="caution">
    <text evidence="4">The sequence shown here is derived from an EMBL/GenBank/DDBJ whole genome shotgun (WGS) entry which is preliminary data.</text>
</comment>
<dbReference type="InterPro" id="IPR036291">
    <property type="entry name" value="NAD(P)-bd_dom_sf"/>
</dbReference>